<feature type="transmembrane region" description="Helical" evidence="6">
    <location>
        <begin position="53"/>
        <end position="71"/>
    </location>
</feature>
<keyword evidence="4 6" id="KW-1133">Transmembrane helix</keyword>
<evidence type="ECO:0000256" key="1">
    <source>
        <dbReference type="ARBA" id="ARBA00004127"/>
    </source>
</evidence>
<feature type="transmembrane region" description="Helical" evidence="6">
    <location>
        <begin position="120"/>
        <end position="139"/>
    </location>
</feature>
<evidence type="ECO:0000313" key="9">
    <source>
        <dbReference type="Proteomes" id="UP001195483"/>
    </source>
</evidence>
<dbReference type="PANTHER" id="PTHR21324">
    <property type="entry name" value="FASTING-INDUCIBLE INTEGRAL MEMBRANE PROTEIN TM6P1-RELATED"/>
    <property type="match status" value="1"/>
</dbReference>
<feature type="domain" description="CWH43-like N-terminal" evidence="7">
    <location>
        <begin position="6"/>
        <end position="232"/>
    </location>
</feature>
<name>A0AAE0SLP9_9BIVA</name>
<dbReference type="InterPro" id="IPR019402">
    <property type="entry name" value="CWH43_N"/>
</dbReference>
<dbReference type="AlphaFoldDB" id="A0AAE0SLP9"/>
<keyword evidence="5 6" id="KW-0472">Membrane</keyword>
<feature type="transmembrane region" description="Helical" evidence="6">
    <location>
        <begin position="92"/>
        <end position="114"/>
    </location>
</feature>
<reference evidence="8" key="2">
    <citation type="journal article" date="2021" name="Genome Biol. Evol.">
        <title>Developing a high-quality reference genome for a parasitic bivalve with doubly uniparental inheritance (Bivalvia: Unionida).</title>
        <authorList>
            <person name="Smith C.H."/>
        </authorList>
    </citation>
    <scope>NUCLEOTIDE SEQUENCE</scope>
    <source>
        <strain evidence="8">CHS0354</strain>
        <tissue evidence="8">Mantle</tissue>
    </source>
</reference>
<dbReference type="PANTHER" id="PTHR21324:SF2">
    <property type="entry name" value="EG:22E5.9 PROTEIN"/>
    <property type="match status" value="1"/>
</dbReference>
<feature type="transmembrane region" description="Helical" evidence="6">
    <location>
        <begin position="159"/>
        <end position="179"/>
    </location>
</feature>
<dbReference type="GO" id="GO:0012505">
    <property type="term" value="C:endomembrane system"/>
    <property type="evidence" value="ECO:0007669"/>
    <property type="project" value="UniProtKB-SubCell"/>
</dbReference>
<proteinExistence type="inferred from homology"/>
<evidence type="ECO:0000256" key="6">
    <source>
        <dbReference type="SAM" id="Phobius"/>
    </source>
</evidence>
<evidence type="ECO:0000256" key="5">
    <source>
        <dbReference type="ARBA" id="ARBA00023136"/>
    </source>
</evidence>
<keyword evidence="3 6" id="KW-0812">Transmembrane</keyword>
<gene>
    <name evidence="8" type="ORF">CHS0354_040791</name>
</gene>
<evidence type="ECO:0000256" key="3">
    <source>
        <dbReference type="ARBA" id="ARBA00022692"/>
    </source>
</evidence>
<evidence type="ECO:0000313" key="8">
    <source>
        <dbReference type="EMBL" id="KAK3594033.1"/>
    </source>
</evidence>
<comment type="subcellular location">
    <subcellularLocation>
        <location evidence="1">Endomembrane system</location>
        <topology evidence="1">Multi-pass membrane protein</topology>
    </subcellularLocation>
</comment>
<feature type="transmembrane region" description="Helical" evidence="6">
    <location>
        <begin position="210"/>
        <end position="228"/>
    </location>
</feature>
<comment type="similarity">
    <text evidence="2">Belongs to the DRAM/TMEM150 family.</text>
</comment>
<protein>
    <recommendedName>
        <fullName evidence="7">CWH43-like N-terminal domain-containing protein</fullName>
    </recommendedName>
</protein>
<organism evidence="8 9">
    <name type="scientific">Potamilus streckersoni</name>
    <dbReference type="NCBI Taxonomy" id="2493646"/>
    <lineage>
        <taxon>Eukaryota</taxon>
        <taxon>Metazoa</taxon>
        <taxon>Spiralia</taxon>
        <taxon>Lophotrochozoa</taxon>
        <taxon>Mollusca</taxon>
        <taxon>Bivalvia</taxon>
        <taxon>Autobranchia</taxon>
        <taxon>Heteroconchia</taxon>
        <taxon>Palaeoheterodonta</taxon>
        <taxon>Unionida</taxon>
        <taxon>Unionoidea</taxon>
        <taxon>Unionidae</taxon>
        <taxon>Ambleminae</taxon>
        <taxon>Lampsilini</taxon>
        <taxon>Potamilus</taxon>
    </lineage>
</organism>
<dbReference type="Proteomes" id="UP001195483">
    <property type="component" value="Unassembled WGS sequence"/>
</dbReference>
<keyword evidence="9" id="KW-1185">Reference proteome</keyword>
<reference evidence="8" key="1">
    <citation type="journal article" date="2021" name="Genome Biol. Evol.">
        <title>A High-Quality Reference Genome for a Parasitic Bivalve with Doubly Uniparental Inheritance (Bivalvia: Unionida).</title>
        <authorList>
            <person name="Smith C.H."/>
        </authorList>
    </citation>
    <scope>NUCLEOTIDE SEQUENCE</scope>
    <source>
        <strain evidence="8">CHS0354</strain>
    </source>
</reference>
<dbReference type="InterPro" id="IPR050911">
    <property type="entry name" value="DRAM/TMEM150_Autophagy_Mod"/>
</dbReference>
<evidence type="ECO:0000256" key="4">
    <source>
        <dbReference type="ARBA" id="ARBA00022989"/>
    </source>
</evidence>
<sequence length="263" mass="29264">MLDNHVFVFPIVLLIYIPVSFIVTYGIAVAYGHVDPGFPYISDTGTLSPESCAFGQLLNIGALLCSIVIYTRYKQIEKFYRDKSSRTKLLRLNKGCFILGLSACLGLSIVGNFQETNVEIVHTIGAFLAFGFGGTYGYIQAAMSFRMMEVPGSDLKILVFRVVLCVGDFISLVLFLVFARKASSEVKPSTNHLKWTRDEPGYTEHLVSSTAEWVAGILTVIFLATFFGEFRKFKLQAPEVIFFENQNNNSNKSYASNVIIPAE</sequence>
<comment type="caution">
    <text evidence="8">The sequence shown here is derived from an EMBL/GenBank/DDBJ whole genome shotgun (WGS) entry which is preliminary data.</text>
</comment>
<evidence type="ECO:0000259" key="7">
    <source>
        <dbReference type="Pfam" id="PF10277"/>
    </source>
</evidence>
<dbReference type="Pfam" id="PF10277">
    <property type="entry name" value="Frag1"/>
    <property type="match status" value="1"/>
</dbReference>
<dbReference type="EMBL" id="JAEAOA010002342">
    <property type="protein sequence ID" value="KAK3594033.1"/>
    <property type="molecule type" value="Genomic_DNA"/>
</dbReference>
<reference evidence="8" key="3">
    <citation type="submission" date="2023-05" db="EMBL/GenBank/DDBJ databases">
        <authorList>
            <person name="Smith C.H."/>
        </authorList>
    </citation>
    <scope>NUCLEOTIDE SEQUENCE</scope>
    <source>
        <strain evidence="8">CHS0354</strain>
        <tissue evidence="8">Mantle</tissue>
    </source>
</reference>
<accession>A0AAE0SLP9</accession>
<feature type="transmembrane region" description="Helical" evidence="6">
    <location>
        <begin position="7"/>
        <end position="33"/>
    </location>
</feature>
<evidence type="ECO:0000256" key="2">
    <source>
        <dbReference type="ARBA" id="ARBA00006565"/>
    </source>
</evidence>